<dbReference type="Proteomes" id="UP000297565">
    <property type="component" value="Unassembled WGS sequence"/>
</dbReference>
<evidence type="ECO:0000313" key="1">
    <source>
        <dbReference type="EMBL" id="TEW31302.1"/>
    </source>
</evidence>
<dbReference type="AlphaFoldDB" id="A0AAX2S4W2"/>
<comment type="caution">
    <text evidence="1">The sequence shown here is derived from an EMBL/GenBank/DDBJ whole genome shotgun (WGS) entry which is preliminary data.</text>
</comment>
<reference evidence="1 2" key="1">
    <citation type="submission" date="2019-03" db="EMBL/GenBank/DDBJ databases">
        <title>Horizontal Gene Transfer Machinery in Histophilus somni.</title>
        <authorList>
            <person name="Mostafa Nazari M."/>
            <person name="Liljebjelke K."/>
        </authorList>
    </citation>
    <scope>NUCLEOTIDE SEQUENCE [LARGE SCALE GENOMIC DNA]</scope>
    <source>
        <strain evidence="1 2">UOC-EPH-KLM-04</strain>
    </source>
</reference>
<organism evidence="1 2">
    <name type="scientific">Histophilus somni</name>
    <name type="common">Haemophilus somnus</name>
    <dbReference type="NCBI Taxonomy" id="731"/>
    <lineage>
        <taxon>Bacteria</taxon>
        <taxon>Pseudomonadati</taxon>
        <taxon>Pseudomonadota</taxon>
        <taxon>Gammaproteobacteria</taxon>
        <taxon>Pasteurellales</taxon>
        <taxon>Pasteurellaceae</taxon>
        <taxon>Histophilus</taxon>
    </lineage>
</organism>
<proteinExistence type="predicted"/>
<gene>
    <name evidence="1" type="ORF">E2R48_00095</name>
</gene>
<name>A0AAX2S4W2_HISSO</name>
<evidence type="ECO:0000313" key="2">
    <source>
        <dbReference type="Proteomes" id="UP000297565"/>
    </source>
</evidence>
<accession>A0AAX2S4W2</accession>
<dbReference type="RefSeq" id="WP_011609874.1">
    <property type="nucleotide sequence ID" value="NZ_CP186878.1"/>
</dbReference>
<protein>
    <submittedName>
        <fullName evidence="1">Uncharacterized protein</fullName>
    </submittedName>
</protein>
<sequence>MQQVIHPHTGKLMTVEQYMQQYPNALLNNPNYQPPLMICPHCSNQNMVLRARSSISVPPYFAHPRNFGYCPSQENREGIYRGYRIQNPDPNNAEILRDHFKDYWRHYFKKLRQLVPYLRKEEFTRLIDIANEERIWEYRNVEPYHIPYLLVTLADFPIQKPDVYYKTEYCRKLYFRYWFNTHHNNYESIFENIREVSLCRASYKLDGRERMPIPERLMKTLRINVDNDLLQQDIEDISLSVENWVNRYFELRNWGV</sequence>
<dbReference type="EMBL" id="SNRV01000001">
    <property type="protein sequence ID" value="TEW31302.1"/>
    <property type="molecule type" value="Genomic_DNA"/>
</dbReference>